<sequence>MEYLIDTNVALWCLAAPDRLSKKARKLLETPSSLIHFSSISIVEFDLKRERLLSAYAHLADEFAPQLTALGFSALAFVAADASGLAAIRPNRDPFDRMLATQAIRRNLTLVTADQDLLDYRPLRTLW</sequence>
<evidence type="ECO:0000313" key="2">
    <source>
        <dbReference type="EMBL" id="MES0872818.1"/>
    </source>
</evidence>
<dbReference type="Proteomes" id="UP001465331">
    <property type="component" value="Unassembled WGS sequence"/>
</dbReference>
<feature type="domain" description="PIN" evidence="1">
    <location>
        <begin position="3"/>
        <end position="119"/>
    </location>
</feature>
<dbReference type="RefSeq" id="WP_352887014.1">
    <property type="nucleotide sequence ID" value="NZ_JBEPIJ010000002.1"/>
</dbReference>
<name>A0ABV2A6D2_9GAMM</name>
<evidence type="ECO:0000313" key="3">
    <source>
        <dbReference type="Proteomes" id="UP001465331"/>
    </source>
</evidence>
<dbReference type="Pfam" id="PF01850">
    <property type="entry name" value="PIN"/>
    <property type="match status" value="1"/>
</dbReference>
<dbReference type="InterPro" id="IPR041705">
    <property type="entry name" value="PIN_Sll0205"/>
</dbReference>
<dbReference type="EMBL" id="JBEPIJ010000002">
    <property type="protein sequence ID" value="MES0872818.1"/>
    <property type="molecule type" value="Genomic_DNA"/>
</dbReference>
<dbReference type="InterPro" id="IPR052919">
    <property type="entry name" value="TA_system_RNase"/>
</dbReference>
<dbReference type="CDD" id="cd09872">
    <property type="entry name" value="PIN_Sll0205-like"/>
    <property type="match status" value="1"/>
</dbReference>
<evidence type="ECO:0000259" key="1">
    <source>
        <dbReference type="Pfam" id="PF01850"/>
    </source>
</evidence>
<dbReference type="Gene3D" id="3.40.50.1010">
    <property type="entry name" value="5'-nuclease"/>
    <property type="match status" value="1"/>
</dbReference>
<comment type="caution">
    <text evidence="2">The sequence shown here is derived from an EMBL/GenBank/DDBJ whole genome shotgun (WGS) entry which is preliminary data.</text>
</comment>
<gene>
    <name evidence="2" type="ORF">ABSH63_02150</name>
</gene>
<dbReference type="InterPro" id="IPR029060">
    <property type="entry name" value="PIN-like_dom_sf"/>
</dbReference>
<reference evidence="2 3" key="1">
    <citation type="submission" date="2024-06" db="EMBL/GenBank/DDBJ databases">
        <authorList>
            <person name="Li Z."/>
            <person name="Jiang Y."/>
        </authorList>
    </citation>
    <scope>NUCLEOTIDE SEQUENCE [LARGE SCALE GENOMIC DNA]</scope>
    <source>
        <strain evidence="2 3">HSW-8</strain>
    </source>
</reference>
<organism evidence="2 3">
    <name type="scientific">Sinimarinibacterium thermocellulolyticum</name>
    <dbReference type="NCBI Taxonomy" id="3170016"/>
    <lineage>
        <taxon>Bacteria</taxon>
        <taxon>Pseudomonadati</taxon>
        <taxon>Pseudomonadota</taxon>
        <taxon>Gammaproteobacteria</taxon>
        <taxon>Nevskiales</taxon>
        <taxon>Nevskiaceae</taxon>
        <taxon>Sinimarinibacterium</taxon>
    </lineage>
</organism>
<dbReference type="SUPFAM" id="SSF88723">
    <property type="entry name" value="PIN domain-like"/>
    <property type="match status" value="1"/>
</dbReference>
<dbReference type="PANTHER" id="PTHR36173">
    <property type="entry name" value="RIBONUCLEASE VAPC16-RELATED"/>
    <property type="match status" value="1"/>
</dbReference>
<protein>
    <submittedName>
        <fullName evidence="2">Type II toxin-antitoxin system VapC family toxin</fullName>
    </submittedName>
</protein>
<dbReference type="InterPro" id="IPR002716">
    <property type="entry name" value="PIN_dom"/>
</dbReference>
<proteinExistence type="predicted"/>
<keyword evidence="3" id="KW-1185">Reference proteome</keyword>
<accession>A0ABV2A6D2</accession>
<dbReference type="PANTHER" id="PTHR36173:SF2">
    <property type="entry name" value="RIBONUCLEASE VAPC16"/>
    <property type="match status" value="1"/>
</dbReference>